<feature type="binding site" evidence="11">
    <location>
        <position position="221"/>
    </location>
    <ligand>
        <name>Zn(2+)</name>
        <dbReference type="ChEBI" id="CHEBI:29105"/>
        <label>1</label>
    </ligand>
</feature>
<feature type="repeat" description="CXXCXGXG motif" evidence="11">
    <location>
        <begin position="218"/>
        <end position="225"/>
    </location>
</feature>
<feature type="binding site" evidence="11">
    <location>
        <position position="207"/>
    </location>
    <ligand>
        <name>Zn(2+)</name>
        <dbReference type="ChEBI" id="CHEBI:29105"/>
        <label>2</label>
    </ligand>
</feature>
<dbReference type="Gene3D" id="2.10.230.10">
    <property type="entry name" value="Heat shock protein DnaJ, cysteine-rich domain"/>
    <property type="match status" value="1"/>
</dbReference>
<dbReference type="CDD" id="cd10747">
    <property type="entry name" value="DnaJ_C"/>
    <property type="match status" value="1"/>
</dbReference>
<feature type="binding site" evidence="11">
    <location>
        <position position="178"/>
    </location>
    <ligand>
        <name>Zn(2+)</name>
        <dbReference type="ChEBI" id="CHEBI:29105"/>
        <label>2</label>
    </ligand>
</feature>
<evidence type="ECO:0000313" key="16">
    <source>
        <dbReference type="Proteomes" id="UP000233417"/>
    </source>
</evidence>
<dbReference type="InterPro" id="IPR001623">
    <property type="entry name" value="DnaJ_domain"/>
</dbReference>
<evidence type="ECO:0000256" key="1">
    <source>
        <dbReference type="ARBA" id="ARBA00022490"/>
    </source>
</evidence>
<feature type="domain" description="J" evidence="13">
    <location>
        <begin position="12"/>
        <end position="76"/>
    </location>
</feature>
<dbReference type="GO" id="GO:0009408">
    <property type="term" value="P:response to heat"/>
    <property type="evidence" value="ECO:0007669"/>
    <property type="project" value="InterPro"/>
</dbReference>
<proteinExistence type="inferred from homology"/>
<dbReference type="InterPro" id="IPR036869">
    <property type="entry name" value="J_dom_sf"/>
</dbReference>
<gene>
    <name evidence="11 15" type="primary">dnaJ</name>
    <name evidence="15" type="ORF">CVU76_00625</name>
</gene>
<dbReference type="Pfam" id="PF00684">
    <property type="entry name" value="DnaJ_CXXCXGXG"/>
    <property type="match status" value="1"/>
</dbReference>
<keyword evidence="1 11" id="KW-0963">Cytoplasm</keyword>
<feature type="binding site" evidence="11">
    <location>
        <position position="165"/>
    </location>
    <ligand>
        <name>Zn(2+)</name>
        <dbReference type="ChEBI" id="CHEBI:29105"/>
        <label>1</label>
    </ligand>
</feature>
<evidence type="ECO:0000256" key="3">
    <source>
        <dbReference type="ARBA" id="ARBA00022723"/>
    </source>
</evidence>
<dbReference type="GO" id="GO:0042026">
    <property type="term" value="P:protein refolding"/>
    <property type="evidence" value="ECO:0007669"/>
    <property type="project" value="TreeGrafter"/>
</dbReference>
<dbReference type="Gene3D" id="1.10.287.110">
    <property type="entry name" value="DnaJ domain"/>
    <property type="match status" value="1"/>
</dbReference>
<dbReference type="PROSITE" id="PS00636">
    <property type="entry name" value="DNAJ_1"/>
    <property type="match status" value="1"/>
</dbReference>
<dbReference type="PANTHER" id="PTHR43096:SF10">
    <property type="entry name" value="CHAPERONE PROTEIN DNAJ A6, CHLOROPLASTIC"/>
    <property type="match status" value="1"/>
</dbReference>
<dbReference type="SUPFAM" id="SSF57938">
    <property type="entry name" value="DnaJ/Hsp40 cysteine-rich domain"/>
    <property type="match status" value="1"/>
</dbReference>
<dbReference type="GO" id="GO:0005737">
    <property type="term" value="C:cytoplasm"/>
    <property type="evidence" value="ECO:0007669"/>
    <property type="project" value="UniProtKB-SubCell"/>
</dbReference>
<evidence type="ECO:0000256" key="9">
    <source>
        <dbReference type="ARBA" id="ARBA00061004"/>
    </source>
</evidence>
<feature type="binding site" evidence="11">
    <location>
        <position position="181"/>
    </location>
    <ligand>
        <name>Zn(2+)</name>
        <dbReference type="ChEBI" id="CHEBI:29105"/>
        <label>2</label>
    </ligand>
</feature>
<feature type="repeat" description="CXXCXGXG motif" evidence="11">
    <location>
        <begin position="204"/>
        <end position="211"/>
    </location>
</feature>
<dbReference type="GO" id="GO:0031072">
    <property type="term" value="F:heat shock protein binding"/>
    <property type="evidence" value="ECO:0007669"/>
    <property type="project" value="InterPro"/>
</dbReference>
<evidence type="ECO:0000256" key="5">
    <source>
        <dbReference type="ARBA" id="ARBA00022771"/>
    </source>
</evidence>
<dbReference type="NCBIfam" id="NF008035">
    <property type="entry name" value="PRK10767.1"/>
    <property type="match status" value="1"/>
</dbReference>
<dbReference type="InterPro" id="IPR001305">
    <property type="entry name" value="HSP_DnaJ_Cys-rich_dom"/>
</dbReference>
<dbReference type="PROSITE" id="PS50076">
    <property type="entry name" value="DNAJ_2"/>
    <property type="match status" value="1"/>
</dbReference>
<organism evidence="15 16">
    <name type="scientific">Candidatus Dojkabacteria bacterium HGW-Dojkabacteria-1</name>
    <dbReference type="NCBI Taxonomy" id="2013761"/>
    <lineage>
        <taxon>Bacteria</taxon>
        <taxon>Candidatus Dojkabacteria</taxon>
    </lineage>
</organism>
<keyword evidence="4 11" id="KW-0677">Repeat</keyword>
<evidence type="ECO:0000256" key="6">
    <source>
        <dbReference type="ARBA" id="ARBA00022833"/>
    </source>
</evidence>
<comment type="function">
    <text evidence="11">Participates actively in the response to hyperosmotic and heat shock by preventing the aggregation of stress-denatured proteins and by disaggregating proteins, also in an autonomous, DnaK-independent fashion. Unfolded proteins bind initially to DnaJ; upon interaction with the DnaJ-bound protein, DnaK hydrolyzes its bound ATP, resulting in the formation of a stable complex. GrpE releases ADP from DnaK; ATP binding to DnaK triggers the release of the substrate protein, thus completing the reaction cycle. Several rounds of ATP-dependent interactions between DnaJ, DnaK and GrpE are required for fully efficient folding. Also involved, together with DnaK and GrpE, in the DNA replication of plasmids through activation of initiation proteins.</text>
</comment>
<dbReference type="Gene3D" id="2.60.260.20">
    <property type="entry name" value="Urease metallochaperone UreE, N-terminal domain"/>
    <property type="match status" value="2"/>
</dbReference>
<dbReference type="FunFam" id="2.60.260.20:FF:000005">
    <property type="entry name" value="Chaperone protein dnaJ 1, mitochondrial"/>
    <property type="match status" value="1"/>
</dbReference>
<accession>A0A2N2F2S7</accession>
<comment type="similarity">
    <text evidence="9 11">Belongs to the DnaJ family.</text>
</comment>
<feature type="binding site" evidence="11">
    <location>
        <position position="218"/>
    </location>
    <ligand>
        <name>Zn(2+)</name>
        <dbReference type="ChEBI" id="CHEBI:29105"/>
        <label>1</label>
    </ligand>
</feature>
<dbReference type="GO" id="GO:0005524">
    <property type="term" value="F:ATP binding"/>
    <property type="evidence" value="ECO:0007669"/>
    <property type="project" value="InterPro"/>
</dbReference>
<dbReference type="Pfam" id="PF01556">
    <property type="entry name" value="DnaJ_C"/>
    <property type="match status" value="1"/>
</dbReference>
<dbReference type="PRINTS" id="PR00625">
    <property type="entry name" value="JDOMAIN"/>
</dbReference>
<dbReference type="SUPFAM" id="SSF49493">
    <property type="entry name" value="HSP40/DnaJ peptide-binding domain"/>
    <property type="match status" value="2"/>
</dbReference>
<evidence type="ECO:0000256" key="10">
    <source>
        <dbReference type="ARBA" id="ARBA00067609"/>
    </source>
</evidence>
<feature type="binding site" evidence="11">
    <location>
        <position position="204"/>
    </location>
    <ligand>
        <name>Zn(2+)</name>
        <dbReference type="ChEBI" id="CHEBI:29105"/>
        <label>2</label>
    </ligand>
</feature>
<dbReference type="Pfam" id="PF00226">
    <property type="entry name" value="DnaJ"/>
    <property type="match status" value="1"/>
</dbReference>
<dbReference type="InterPro" id="IPR012724">
    <property type="entry name" value="DnaJ"/>
</dbReference>
<dbReference type="PANTHER" id="PTHR43096">
    <property type="entry name" value="DNAJ HOMOLOG 1, MITOCHONDRIAL-RELATED"/>
    <property type="match status" value="1"/>
</dbReference>
<evidence type="ECO:0000256" key="11">
    <source>
        <dbReference type="HAMAP-Rule" id="MF_01152"/>
    </source>
</evidence>
<dbReference type="GO" id="GO:0008270">
    <property type="term" value="F:zinc ion binding"/>
    <property type="evidence" value="ECO:0007669"/>
    <property type="project" value="UniProtKB-UniRule"/>
</dbReference>
<protein>
    <recommendedName>
        <fullName evidence="10 11">Chaperone protein DnaJ</fullName>
    </recommendedName>
</protein>
<reference evidence="15 16" key="1">
    <citation type="journal article" date="2017" name="ISME J.">
        <title>Potential for microbial H2 and metal transformations associated with novel bacteria and archaea in deep terrestrial subsurface sediments.</title>
        <authorList>
            <person name="Hernsdorf A.W."/>
            <person name="Amano Y."/>
            <person name="Miyakawa K."/>
            <person name="Ise K."/>
            <person name="Suzuki Y."/>
            <person name="Anantharaman K."/>
            <person name="Probst A."/>
            <person name="Burstein D."/>
            <person name="Thomas B.C."/>
            <person name="Banfield J.F."/>
        </authorList>
    </citation>
    <scope>NUCLEOTIDE SEQUENCE [LARGE SCALE GENOMIC DNA]</scope>
    <source>
        <strain evidence="15">HGW-Dojkabacteria-1</strain>
    </source>
</reference>
<sequence length="369" mass="40855">MFARIVPMSKRDYYEILGISKDAKKEEIKKAYRKLVKKHHPDVNKEQGADEKFKEIQEAYEVLSDESKRKAYDQYGHAGTEGFNPGSGFNGYSTYGGAPFDMGDIFNSFFGGDMGGFGFDFGQRQSSRANLGEDLRYRIKMSFMEAMKGGEYEVKIKRNVRCEKCKGSGSETGERKTCSVCNGSGRERRVQNSFLGQIAVMTNCSKCGGSGTIPEKLCSKCDGIGVESSTENVKIRVPKGAYDGMILRFREGGNAGVSGGTFGDLYIEIEVEPSNRFDRRGNDLYSIESIPVHTAVLGGNIQVQTIEGDVKLKIPKGTQSGTVFRIKGEGAPVLGKENSKGDLYIRIDVKIPDKLSRKEKELWEELSNM</sequence>
<dbReference type="FunFam" id="2.10.230.10:FF:000002">
    <property type="entry name" value="Molecular chaperone DnaJ"/>
    <property type="match status" value="1"/>
</dbReference>
<dbReference type="SMART" id="SM00271">
    <property type="entry name" value="DnaJ"/>
    <property type="match status" value="1"/>
</dbReference>
<dbReference type="GO" id="GO:0051082">
    <property type="term" value="F:unfolded protein binding"/>
    <property type="evidence" value="ECO:0007669"/>
    <property type="project" value="UniProtKB-UniRule"/>
</dbReference>
<dbReference type="InterPro" id="IPR002939">
    <property type="entry name" value="DnaJ_C"/>
</dbReference>
<dbReference type="SUPFAM" id="SSF46565">
    <property type="entry name" value="Chaperone J-domain"/>
    <property type="match status" value="1"/>
</dbReference>
<evidence type="ECO:0000256" key="12">
    <source>
        <dbReference type="PROSITE-ProRule" id="PRU00546"/>
    </source>
</evidence>
<dbReference type="PROSITE" id="PS51188">
    <property type="entry name" value="ZF_CR"/>
    <property type="match status" value="1"/>
</dbReference>
<dbReference type="GO" id="GO:0006260">
    <property type="term" value="P:DNA replication"/>
    <property type="evidence" value="ECO:0007669"/>
    <property type="project" value="UniProtKB-KW"/>
</dbReference>
<keyword evidence="5 11" id="KW-0863">Zinc-finger</keyword>
<dbReference type="NCBIfam" id="TIGR02349">
    <property type="entry name" value="DnaJ_bact"/>
    <property type="match status" value="1"/>
</dbReference>
<comment type="subunit">
    <text evidence="11">Homodimer.</text>
</comment>
<dbReference type="FunFam" id="1.10.287.110:FF:000031">
    <property type="entry name" value="Molecular chaperone DnaJ"/>
    <property type="match status" value="1"/>
</dbReference>
<dbReference type="InterPro" id="IPR018253">
    <property type="entry name" value="DnaJ_domain_CS"/>
</dbReference>
<dbReference type="HAMAP" id="MF_01152">
    <property type="entry name" value="DnaJ"/>
    <property type="match status" value="1"/>
</dbReference>
<evidence type="ECO:0000259" key="13">
    <source>
        <dbReference type="PROSITE" id="PS50076"/>
    </source>
</evidence>
<feature type="repeat" description="CXXCXGXG motif" evidence="11">
    <location>
        <begin position="162"/>
        <end position="169"/>
    </location>
</feature>
<keyword evidence="2 11" id="KW-0235">DNA replication</keyword>
<feature type="domain" description="CR-type" evidence="14">
    <location>
        <begin position="149"/>
        <end position="230"/>
    </location>
</feature>
<dbReference type="Proteomes" id="UP000233417">
    <property type="component" value="Unassembled WGS sequence"/>
</dbReference>
<keyword evidence="3 11" id="KW-0479">Metal-binding</keyword>
<comment type="subcellular location">
    <subcellularLocation>
        <location evidence="11">Cytoplasm</location>
    </subcellularLocation>
</comment>
<evidence type="ECO:0000259" key="14">
    <source>
        <dbReference type="PROSITE" id="PS51188"/>
    </source>
</evidence>
<feature type="repeat" description="CXXCXGXG motif" evidence="11">
    <location>
        <begin position="178"/>
        <end position="185"/>
    </location>
</feature>
<comment type="caution">
    <text evidence="15">The sequence shown here is derived from an EMBL/GenBank/DDBJ whole genome shotgun (WGS) entry which is preliminary data.</text>
</comment>
<comment type="domain">
    <text evidence="11">The J domain is necessary and sufficient to stimulate DnaK ATPase activity. Zinc center 1 plays an important role in the autonomous, DnaK-independent chaperone activity of DnaJ. Zinc center 2 is essential for interaction with DnaK and for DnaJ activity.</text>
</comment>
<evidence type="ECO:0000256" key="4">
    <source>
        <dbReference type="ARBA" id="ARBA00022737"/>
    </source>
</evidence>
<comment type="cofactor">
    <cofactor evidence="11">
        <name>Zn(2+)</name>
        <dbReference type="ChEBI" id="CHEBI:29105"/>
    </cofactor>
    <text evidence="11">Binds 2 Zn(2+) ions per monomer.</text>
</comment>
<feature type="binding site" evidence="11">
    <location>
        <position position="162"/>
    </location>
    <ligand>
        <name>Zn(2+)</name>
        <dbReference type="ChEBI" id="CHEBI:29105"/>
        <label>1</label>
    </ligand>
</feature>
<keyword evidence="7 11" id="KW-0346">Stress response</keyword>
<name>A0A2N2F2S7_9BACT</name>
<evidence type="ECO:0000313" key="15">
    <source>
        <dbReference type="EMBL" id="PKN02534.1"/>
    </source>
</evidence>
<feature type="zinc finger region" description="CR-type" evidence="12">
    <location>
        <begin position="149"/>
        <end position="230"/>
    </location>
</feature>
<keyword evidence="6 11" id="KW-0862">Zinc</keyword>
<dbReference type="EMBL" id="PHAO01000001">
    <property type="protein sequence ID" value="PKN02534.1"/>
    <property type="molecule type" value="Genomic_DNA"/>
</dbReference>
<dbReference type="InterPro" id="IPR008971">
    <property type="entry name" value="HSP40/DnaJ_pept-bd"/>
</dbReference>
<dbReference type="CDD" id="cd10719">
    <property type="entry name" value="DnaJ_zf"/>
    <property type="match status" value="1"/>
</dbReference>
<dbReference type="AlphaFoldDB" id="A0A2N2F2S7"/>
<keyword evidence="8 11" id="KW-0143">Chaperone</keyword>
<evidence type="ECO:0000256" key="7">
    <source>
        <dbReference type="ARBA" id="ARBA00023016"/>
    </source>
</evidence>
<evidence type="ECO:0000256" key="8">
    <source>
        <dbReference type="ARBA" id="ARBA00023186"/>
    </source>
</evidence>
<dbReference type="InterPro" id="IPR036410">
    <property type="entry name" value="HSP_DnaJ_Cys-rich_dom_sf"/>
</dbReference>
<evidence type="ECO:0000256" key="2">
    <source>
        <dbReference type="ARBA" id="ARBA00022705"/>
    </source>
</evidence>
<dbReference type="CDD" id="cd06257">
    <property type="entry name" value="DnaJ"/>
    <property type="match status" value="1"/>
</dbReference>